<evidence type="ECO:0000313" key="2">
    <source>
        <dbReference type="EMBL" id="KAJ1199328.1"/>
    </source>
</evidence>
<dbReference type="EMBL" id="JANPWB010000003">
    <property type="protein sequence ID" value="KAJ1199328.1"/>
    <property type="molecule type" value="Genomic_DNA"/>
</dbReference>
<dbReference type="Proteomes" id="UP001066276">
    <property type="component" value="Chromosome 2_1"/>
</dbReference>
<sequence length="72" mass="7522">MVTTSSRKGGWRSGSYRRPGPQLAARDAAAPDALFVLLKPHAVMTSWTCLGKAVAVSGRVSCSHLQTGPGPD</sequence>
<proteinExistence type="predicted"/>
<gene>
    <name evidence="2" type="ORF">NDU88_003165</name>
</gene>
<evidence type="ECO:0000313" key="3">
    <source>
        <dbReference type="Proteomes" id="UP001066276"/>
    </source>
</evidence>
<dbReference type="AlphaFoldDB" id="A0AAV7VGE7"/>
<name>A0AAV7VGE7_PLEWA</name>
<keyword evidence="3" id="KW-1185">Reference proteome</keyword>
<organism evidence="2 3">
    <name type="scientific">Pleurodeles waltl</name>
    <name type="common">Iberian ribbed newt</name>
    <dbReference type="NCBI Taxonomy" id="8319"/>
    <lineage>
        <taxon>Eukaryota</taxon>
        <taxon>Metazoa</taxon>
        <taxon>Chordata</taxon>
        <taxon>Craniata</taxon>
        <taxon>Vertebrata</taxon>
        <taxon>Euteleostomi</taxon>
        <taxon>Amphibia</taxon>
        <taxon>Batrachia</taxon>
        <taxon>Caudata</taxon>
        <taxon>Salamandroidea</taxon>
        <taxon>Salamandridae</taxon>
        <taxon>Pleurodelinae</taxon>
        <taxon>Pleurodeles</taxon>
    </lineage>
</organism>
<comment type="caution">
    <text evidence="2">The sequence shown here is derived from an EMBL/GenBank/DDBJ whole genome shotgun (WGS) entry which is preliminary data.</text>
</comment>
<accession>A0AAV7VGE7</accession>
<feature type="region of interest" description="Disordered" evidence="1">
    <location>
        <begin position="1"/>
        <end position="23"/>
    </location>
</feature>
<reference evidence="2" key="1">
    <citation type="journal article" date="2022" name="bioRxiv">
        <title>Sequencing and chromosome-scale assembly of the giantPleurodeles waltlgenome.</title>
        <authorList>
            <person name="Brown T."/>
            <person name="Elewa A."/>
            <person name="Iarovenko S."/>
            <person name="Subramanian E."/>
            <person name="Araus A.J."/>
            <person name="Petzold A."/>
            <person name="Susuki M."/>
            <person name="Suzuki K.-i.T."/>
            <person name="Hayashi T."/>
            <person name="Toyoda A."/>
            <person name="Oliveira C."/>
            <person name="Osipova E."/>
            <person name="Leigh N.D."/>
            <person name="Simon A."/>
            <person name="Yun M.H."/>
        </authorList>
    </citation>
    <scope>NUCLEOTIDE SEQUENCE</scope>
    <source>
        <strain evidence="2">20211129_DDA</strain>
        <tissue evidence="2">Liver</tissue>
    </source>
</reference>
<evidence type="ECO:0000256" key="1">
    <source>
        <dbReference type="SAM" id="MobiDB-lite"/>
    </source>
</evidence>
<protein>
    <submittedName>
        <fullName evidence="2">Uncharacterized protein</fullName>
    </submittedName>
</protein>